<evidence type="ECO:0000256" key="5">
    <source>
        <dbReference type="HAMAP-Rule" id="MF_01320"/>
    </source>
</evidence>
<dbReference type="SUPFAM" id="SSF50104">
    <property type="entry name" value="Translation proteins SH3-like domain"/>
    <property type="match status" value="1"/>
</dbReference>
<gene>
    <name evidence="5" type="primary">rplB</name>
    <name evidence="9" type="ORF">A2828_03335</name>
</gene>
<dbReference type="InterPro" id="IPR022671">
    <property type="entry name" value="Ribosomal_uL2_CS"/>
</dbReference>
<evidence type="ECO:0000256" key="6">
    <source>
        <dbReference type="SAM" id="MobiDB-lite"/>
    </source>
</evidence>
<dbReference type="PIRSF" id="PIRSF002158">
    <property type="entry name" value="Ribosomal_L2"/>
    <property type="match status" value="1"/>
</dbReference>
<dbReference type="GO" id="GO:0016740">
    <property type="term" value="F:transferase activity"/>
    <property type="evidence" value="ECO:0007669"/>
    <property type="project" value="InterPro"/>
</dbReference>
<dbReference type="Pfam" id="PF03947">
    <property type="entry name" value="Ribosomal_L2_C"/>
    <property type="match status" value="1"/>
</dbReference>
<proteinExistence type="inferred from homology"/>
<dbReference type="GO" id="GO:0015934">
    <property type="term" value="C:large ribosomal subunit"/>
    <property type="evidence" value="ECO:0007669"/>
    <property type="project" value="InterPro"/>
</dbReference>
<dbReference type="EMBL" id="MHSR01000019">
    <property type="protein sequence ID" value="OHA46219.1"/>
    <property type="molecule type" value="Genomic_DNA"/>
</dbReference>
<dbReference type="HAMAP" id="MF_01320_B">
    <property type="entry name" value="Ribosomal_uL2_B"/>
    <property type="match status" value="1"/>
</dbReference>
<evidence type="ECO:0000256" key="4">
    <source>
        <dbReference type="ARBA" id="ARBA00035242"/>
    </source>
</evidence>
<dbReference type="InterPro" id="IPR005880">
    <property type="entry name" value="Ribosomal_uL2_bac/org-type"/>
</dbReference>
<reference evidence="9 10" key="1">
    <citation type="journal article" date="2016" name="Nat. Commun.">
        <title>Thousands of microbial genomes shed light on interconnected biogeochemical processes in an aquifer system.</title>
        <authorList>
            <person name="Anantharaman K."/>
            <person name="Brown C.T."/>
            <person name="Hug L.A."/>
            <person name="Sharon I."/>
            <person name="Castelle C.J."/>
            <person name="Probst A.J."/>
            <person name="Thomas B.C."/>
            <person name="Singh A."/>
            <person name="Wilkins M.J."/>
            <person name="Karaoz U."/>
            <person name="Brodie E.L."/>
            <person name="Williams K.H."/>
            <person name="Hubbard S.S."/>
            <person name="Banfield J.F."/>
        </authorList>
    </citation>
    <scope>NUCLEOTIDE SEQUENCE [LARGE SCALE GENOMIC DNA]</scope>
</reference>
<dbReference type="InterPro" id="IPR022669">
    <property type="entry name" value="Ribosomal_uL2_C"/>
</dbReference>
<keyword evidence="2 5" id="KW-0689">Ribosomal protein</keyword>
<dbReference type="GO" id="GO:0019843">
    <property type="term" value="F:rRNA binding"/>
    <property type="evidence" value="ECO:0007669"/>
    <property type="project" value="UniProtKB-UniRule"/>
</dbReference>
<dbReference type="SMART" id="SM01382">
    <property type="entry name" value="Ribosomal_L2_C"/>
    <property type="match status" value="1"/>
</dbReference>
<comment type="caution">
    <text evidence="9">The sequence shown here is derived from an EMBL/GenBank/DDBJ whole genome shotgun (WGS) entry which is preliminary data.</text>
</comment>
<organism evidence="9 10">
    <name type="scientific">Candidatus Terrybacteria bacterium RIFCSPHIGHO2_01_FULL_43_35</name>
    <dbReference type="NCBI Taxonomy" id="1802361"/>
    <lineage>
        <taxon>Bacteria</taxon>
        <taxon>Candidatus Terryibacteriota</taxon>
    </lineage>
</organism>
<dbReference type="InterPro" id="IPR022666">
    <property type="entry name" value="Ribosomal_uL2_RNA-bd_dom"/>
</dbReference>
<feature type="region of interest" description="Disordered" evidence="6">
    <location>
        <begin position="213"/>
        <end position="275"/>
    </location>
</feature>
<dbReference type="Gene3D" id="4.10.950.10">
    <property type="entry name" value="Ribosomal protein L2, domain 3"/>
    <property type="match status" value="1"/>
</dbReference>
<evidence type="ECO:0000259" key="7">
    <source>
        <dbReference type="SMART" id="SM01382"/>
    </source>
</evidence>
<dbReference type="PROSITE" id="PS00467">
    <property type="entry name" value="RIBOSOMAL_L2"/>
    <property type="match status" value="1"/>
</dbReference>
<evidence type="ECO:0000256" key="3">
    <source>
        <dbReference type="ARBA" id="ARBA00023274"/>
    </source>
</evidence>
<dbReference type="PANTHER" id="PTHR13691:SF5">
    <property type="entry name" value="LARGE RIBOSOMAL SUBUNIT PROTEIN UL2M"/>
    <property type="match status" value="1"/>
</dbReference>
<dbReference type="PANTHER" id="PTHR13691">
    <property type="entry name" value="RIBOSOMAL PROTEIN L2"/>
    <property type="match status" value="1"/>
</dbReference>
<feature type="compositionally biased region" description="Basic residues" evidence="6">
    <location>
        <begin position="250"/>
        <end position="275"/>
    </location>
</feature>
<evidence type="ECO:0000256" key="1">
    <source>
        <dbReference type="ARBA" id="ARBA00005636"/>
    </source>
</evidence>
<dbReference type="Gene3D" id="2.40.50.140">
    <property type="entry name" value="Nucleic acid-binding proteins"/>
    <property type="match status" value="1"/>
</dbReference>
<dbReference type="InterPro" id="IPR014722">
    <property type="entry name" value="Rib_uL2_dom2"/>
</dbReference>
<dbReference type="InterPro" id="IPR008991">
    <property type="entry name" value="Translation_prot_SH3-like_sf"/>
</dbReference>
<dbReference type="AlphaFoldDB" id="A0A1G2PEP9"/>
<evidence type="ECO:0000259" key="8">
    <source>
        <dbReference type="SMART" id="SM01383"/>
    </source>
</evidence>
<evidence type="ECO:0000256" key="2">
    <source>
        <dbReference type="ARBA" id="ARBA00022980"/>
    </source>
</evidence>
<comment type="subunit">
    <text evidence="5">Part of the 50S ribosomal subunit. Forms a bridge to the 30S subunit in the 70S ribosome.</text>
</comment>
<dbReference type="Pfam" id="PF00181">
    <property type="entry name" value="Ribosomal_L2_N"/>
    <property type="match status" value="1"/>
</dbReference>
<evidence type="ECO:0000313" key="9">
    <source>
        <dbReference type="EMBL" id="OHA46219.1"/>
    </source>
</evidence>
<name>A0A1G2PEP9_9BACT</name>
<dbReference type="FunFam" id="2.30.30.30:FF:000001">
    <property type="entry name" value="50S ribosomal protein L2"/>
    <property type="match status" value="1"/>
</dbReference>
<keyword evidence="5" id="KW-0694">RNA-binding</keyword>
<dbReference type="InterPro" id="IPR002171">
    <property type="entry name" value="Ribosomal_uL2"/>
</dbReference>
<sequence length="275" mass="30459">MFMKIYKPTTPGRRGMTGIDYSVLTKKRPEKALVRGLKKSGGRNHAGTITVRFRGGGNKTKYRFVDFRQDKIDIPARVQAIEYDPNRTAFIALVSYFDGEKRYILAPKNLVAGNEIITSQKAPLNIGNRMMLKNIPPGTEVHNVEMVPGKGGQLVRSAGSAAQILAHDAGMTTLRMPSSEIRKVKETSFASIGALSNSEQRMVNLGKAGRKRWLGRKPHNRGTSMNPVDHPHGGGEGRTGVGLKYPKTPWGKHARGVKTRKKSRSSKFIIQRRTK</sequence>
<dbReference type="Gene3D" id="2.30.30.30">
    <property type="match status" value="1"/>
</dbReference>
<dbReference type="NCBIfam" id="TIGR01171">
    <property type="entry name" value="rplB_bact"/>
    <property type="match status" value="1"/>
</dbReference>
<protein>
    <recommendedName>
        <fullName evidence="4 5">Large ribosomal subunit protein uL2</fullName>
    </recommendedName>
</protein>
<feature type="domain" description="Large ribosomal subunit protein uL2 C-terminal" evidence="7">
    <location>
        <begin position="124"/>
        <end position="253"/>
    </location>
</feature>
<dbReference type="FunFam" id="2.40.50.140:FF:000003">
    <property type="entry name" value="50S ribosomal protein L2"/>
    <property type="match status" value="1"/>
</dbReference>
<dbReference type="InterPro" id="IPR012340">
    <property type="entry name" value="NA-bd_OB-fold"/>
</dbReference>
<accession>A0A1G2PEP9</accession>
<comment type="function">
    <text evidence="5">One of the primary rRNA binding proteins. Required for association of the 30S and 50S subunits to form the 70S ribosome, for tRNA binding and peptide bond formation. It has been suggested to have peptidyltransferase activity; this is somewhat controversial. Makes several contacts with the 16S rRNA in the 70S ribosome.</text>
</comment>
<feature type="domain" description="Large ribosomal subunit protein uL2 RNA-binding" evidence="8">
    <location>
        <begin position="42"/>
        <end position="118"/>
    </location>
</feature>
<dbReference type="Proteomes" id="UP000178869">
    <property type="component" value="Unassembled WGS sequence"/>
</dbReference>
<dbReference type="InterPro" id="IPR014726">
    <property type="entry name" value="Ribosomal_uL2_dom3"/>
</dbReference>
<dbReference type="GO" id="GO:0003735">
    <property type="term" value="F:structural constituent of ribosome"/>
    <property type="evidence" value="ECO:0007669"/>
    <property type="project" value="InterPro"/>
</dbReference>
<comment type="similarity">
    <text evidence="1 5">Belongs to the universal ribosomal protein uL2 family.</text>
</comment>
<keyword evidence="3 5" id="KW-0687">Ribonucleoprotein</keyword>
<dbReference type="GO" id="GO:0002181">
    <property type="term" value="P:cytoplasmic translation"/>
    <property type="evidence" value="ECO:0007669"/>
    <property type="project" value="TreeGrafter"/>
</dbReference>
<dbReference type="SMART" id="SM01383">
    <property type="entry name" value="Ribosomal_L2"/>
    <property type="match status" value="1"/>
</dbReference>
<keyword evidence="5" id="KW-0699">rRNA-binding</keyword>
<evidence type="ECO:0000313" key="10">
    <source>
        <dbReference type="Proteomes" id="UP000178869"/>
    </source>
</evidence>
<dbReference type="SUPFAM" id="SSF50249">
    <property type="entry name" value="Nucleic acid-binding proteins"/>
    <property type="match status" value="1"/>
</dbReference>
<dbReference type="FunFam" id="4.10.950.10:FF:000001">
    <property type="entry name" value="50S ribosomal protein L2"/>
    <property type="match status" value="1"/>
</dbReference>